<comment type="caution">
    <text evidence="3">The sequence shown here is derived from an EMBL/GenBank/DDBJ whole genome shotgun (WGS) entry which is preliminary data.</text>
</comment>
<evidence type="ECO:0000256" key="2">
    <source>
        <dbReference type="SAM" id="Phobius"/>
    </source>
</evidence>
<keyword evidence="2" id="KW-0812">Transmembrane</keyword>
<accession>A0A927M261</accession>
<sequence>MGNPEPPNPQQPAPPSEPPPPPAPAPAPAQESGTPVSPPPGPLPPQPGYVPPPQPTPGYGQPHPGYAPPQQDYGQPQPGYGQPQPGYGPAPQPGYGQPQPGYGQPQPGYGQPQPGYGQPQQGYGQPQPGYGQPQQGYGQPPAPSPGYGQPGYPYPGAPGAPGVPGTPSVPARRTGLIIGIVAGAAALLLLLVCGIGGLVWYRSSNGAGADLSDVVNYRESNPGALTPDHVQEPVSYPMIPPAGGPHFQQWQNCNGDVYTAPIVDENAVHSLEHGAVWITYSPGLTAAGVERLAERVRGQSHMMLSPHPAQNTPISLQAWGYQLAVEDADDERIDEFIRTYRETAAIEPGAPCGGGITTTQ</sequence>
<dbReference type="Pfam" id="PF11303">
    <property type="entry name" value="DUF3105"/>
    <property type="match status" value="1"/>
</dbReference>
<organism evidence="3 4">
    <name type="scientific">Plantactinospora soyae</name>
    <dbReference type="NCBI Taxonomy" id="1544732"/>
    <lineage>
        <taxon>Bacteria</taxon>
        <taxon>Bacillati</taxon>
        <taxon>Actinomycetota</taxon>
        <taxon>Actinomycetes</taxon>
        <taxon>Micromonosporales</taxon>
        <taxon>Micromonosporaceae</taxon>
        <taxon>Plantactinospora</taxon>
    </lineage>
</organism>
<evidence type="ECO:0000313" key="4">
    <source>
        <dbReference type="Proteomes" id="UP000649753"/>
    </source>
</evidence>
<evidence type="ECO:0008006" key="5">
    <source>
        <dbReference type="Google" id="ProtNLM"/>
    </source>
</evidence>
<name>A0A927M261_9ACTN</name>
<dbReference type="Proteomes" id="UP000649753">
    <property type="component" value="Unassembled WGS sequence"/>
</dbReference>
<proteinExistence type="predicted"/>
<dbReference type="EMBL" id="JADBEB010000001">
    <property type="protein sequence ID" value="MBE1486624.1"/>
    <property type="molecule type" value="Genomic_DNA"/>
</dbReference>
<feature type="region of interest" description="Disordered" evidence="1">
    <location>
        <begin position="1"/>
        <end position="167"/>
    </location>
</feature>
<keyword evidence="2" id="KW-0472">Membrane</keyword>
<dbReference type="RefSeq" id="WP_225945483.1">
    <property type="nucleotide sequence ID" value="NZ_JADBEB010000001.1"/>
</dbReference>
<keyword evidence="2" id="KW-1133">Transmembrane helix</keyword>
<feature type="compositionally biased region" description="Low complexity" evidence="1">
    <location>
        <begin position="93"/>
        <end position="151"/>
    </location>
</feature>
<dbReference type="InterPro" id="IPR021454">
    <property type="entry name" value="DUF3105"/>
</dbReference>
<evidence type="ECO:0000256" key="1">
    <source>
        <dbReference type="SAM" id="MobiDB-lite"/>
    </source>
</evidence>
<gene>
    <name evidence="3" type="ORF">H4W31_002262</name>
</gene>
<evidence type="ECO:0000313" key="3">
    <source>
        <dbReference type="EMBL" id="MBE1486624.1"/>
    </source>
</evidence>
<feature type="transmembrane region" description="Helical" evidence="2">
    <location>
        <begin position="176"/>
        <end position="201"/>
    </location>
</feature>
<reference evidence="3" key="1">
    <citation type="submission" date="2020-10" db="EMBL/GenBank/DDBJ databases">
        <title>Sequencing the genomes of 1000 actinobacteria strains.</title>
        <authorList>
            <person name="Klenk H.-P."/>
        </authorList>
    </citation>
    <scope>NUCLEOTIDE SEQUENCE</scope>
    <source>
        <strain evidence="3">DSM 46832</strain>
    </source>
</reference>
<protein>
    <recommendedName>
        <fullName evidence="5">DUF3105 domain-containing protein</fullName>
    </recommendedName>
</protein>
<dbReference type="PRINTS" id="PR01217">
    <property type="entry name" value="PRICHEXTENSN"/>
</dbReference>
<keyword evidence="4" id="KW-1185">Reference proteome</keyword>
<feature type="compositionally biased region" description="Low complexity" evidence="1">
    <location>
        <begin position="57"/>
        <end position="85"/>
    </location>
</feature>
<feature type="compositionally biased region" description="Pro residues" evidence="1">
    <location>
        <begin position="1"/>
        <end position="27"/>
    </location>
</feature>
<feature type="compositionally biased region" description="Pro residues" evidence="1">
    <location>
        <begin position="36"/>
        <end position="56"/>
    </location>
</feature>
<dbReference type="AlphaFoldDB" id="A0A927M261"/>